<evidence type="ECO:0000313" key="8">
    <source>
        <dbReference type="Proteomes" id="UP000054558"/>
    </source>
</evidence>
<dbReference type="Proteomes" id="UP000054558">
    <property type="component" value="Unassembled WGS sequence"/>
</dbReference>
<reference evidence="7 8" key="1">
    <citation type="journal article" date="2014" name="Nat. Commun.">
        <title>Klebsormidium flaccidum genome reveals primary factors for plant terrestrial adaptation.</title>
        <authorList>
            <person name="Hori K."/>
            <person name="Maruyama F."/>
            <person name="Fujisawa T."/>
            <person name="Togashi T."/>
            <person name="Yamamoto N."/>
            <person name="Seo M."/>
            <person name="Sato S."/>
            <person name="Yamada T."/>
            <person name="Mori H."/>
            <person name="Tajima N."/>
            <person name="Moriyama T."/>
            <person name="Ikeuchi M."/>
            <person name="Watanabe M."/>
            <person name="Wada H."/>
            <person name="Kobayashi K."/>
            <person name="Saito M."/>
            <person name="Masuda T."/>
            <person name="Sasaki-Sekimoto Y."/>
            <person name="Mashiguchi K."/>
            <person name="Awai K."/>
            <person name="Shimojima M."/>
            <person name="Masuda S."/>
            <person name="Iwai M."/>
            <person name="Nobusawa T."/>
            <person name="Narise T."/>
            <person name="Kondo S."/>
            <person name="Saito H."/>
            <person name="Sato R."/>
            <person name="Murakawa M."/>
            <person name="Ihara Y."/>
            <person name="Oshima-Yamada Y."/>
            <person name="Ohtaka K."/>
            <person name="Satoh M."/>
            <person name="Sonobe K."/>
            <person name="Ishii M."/>
            <person name="Ohtani R."/>
            <person name="Kanamori-Sato M."/>
            <person name="Honoki R."/>
            <person name="Miyazaki D."/>
            <person name="Mochizuki H."/>
            <person name="Umetsu J."/>
            <person name="Higashi K."/>
            <person name="Shibata D."/>
            <person name="Kamiya Y."/>
            <person name="Sato N."/>
            <person name="Nakamura Y."/>
            <person name="Tabata S."/>
            <person name="Ida S."/>
            <person name="Kurokawa K."/>
            <person name="Ohta H."/>
        </authorList>
    </citation>
    <scope>NUCLEOTIDE SEQUENCE [LARGE SCALE GENOMIC DNA]</scope>
    <source>
        <strain evidence="7 8">NIES-2285</strain>
    </source>
</reference>
<feature type="region of interest" description="Disordered" evidence="5">
    <location>
        <begin position="229"/>
        <end position="306"/>
    </location>
</feature>
<feature type="coiled-coil region" evidence="4">
    <location>
        <begin position="758"/>
        <end position="785"/>
    </location>
</feature>
<organism evidence="7 8">
    <name type="scientific">Klebsormidium nitens</name>
    <name type="common">Green alga</name>
    <name type="synonym">Ulothrix nitens</name>
    <dbReference type="NCBI Taxonomy" id="105231"/>
    <lineage>
        <taxon>Eukaryota</taxon>
        <taxon>Viridiplantae</taxon>
        <taxon>Streptophyta</taxon>
        <taxon>Klebsormidiophyceae</taxon>
        <taxon>Klebsormidiales</taxon>
        <taxon>Klebsormidiaceae</taxon>
        <taxon>Klebsormidium</taxon>
    </lineage>
</organism>
<keyword evidence="1" id="KW-0547">Nucleotide-binding</keyword>
<dbReference type="Pfam" id="PF09250">
    <property type="entry name" value="Prim-Pol"/>
    <property type="match status" value="1"/>
</dbReference>
<evidence type="ECO:0000313" key="7">
    <source>
        <dbReference type="EMBL" id="GAQ91030.1"/>
    </source>
</evidence>
<dbReference type="PROSITE" id="PS51206">
    <property type="entry name" value="SF3_HELICASE_1"/>
    <property type="match status" value="1"/>
</dbReference>
<dbReference type="InterPro" id="IPR006500">
    <property type="entry name" value="Helicase_put_C_phage/plasmid"/>
</dbReference>
<dbReference type="SUPFAM" id="SSF56747">
    <property type="entry name" value="Prim-pol domain"/>
    <property type="match status" value="1"/>
</dbReference>
<evidence type="ECO:0000259" key="6">
    <source>
        <dbReference type="PROSITE" id="PS51206"/>
    </source>
</evidence>
<dbReference type="NCBIfam" id="TIGR01613">
    <property type="entry name" value="primase_Cterm"/>
    <property type="match status" value="1"/>
</dbReference>
<dbReference type="InterPro" id="IPR014818">
    <property type="entry name" value="Phage/plasmid_primase_P4_C"/>
</dbReference>
<dbReference type="AlphaFoldDB" id="A0A1Y1IJI4"/>
<evidence type="ECO:0000256" key="3">
    <source>
        <dbReference type="ARBA" id="ARBA00022840"/>
    </source>
</evidence>
<dbReference type="EMBL" id="DF237665">
    <property type="protein sequence ID" value="GAQ91030.1"/>
    <property type="molecule type" value="Genomic_DNA"/>
</dbReference>
<keyword evidence="2" id="KW-0378">Hydrolase</keyword>
<protein>
    <submittedName>
        <fullName evidence="7">Protein with phage/plasmid primase-like domain</fullName>
    </submittedName>
</protein>
<dbReference type="Pfam" id="PF08706">
    <property type="entry name" value="D5_N"/>
    <property type="match status" value="1"/>
</dbReference>
<keyword evidence="3" id="KW-0067">ATP-binding</keyword>
<dbReference type="InterPro" id="IPR051620">
    <property type="entry name" value="ORF904-like_C"/>
</dbReference>
<dbReference type="InterPro" id="IPR014015">
    <property type="entry name" value="Helicase_SF3_DNA-vir"/>
</dbReference>
<sequence>MRPAAELLLASTNSLLPASSLGFSPGLSAHCTSWQMSELLSTPEESTASGAAAMDDGSDTEFKALFAKRRKRQRNFGPHQRHARVISSPSVSPPRSRRQGAQDGEGGAQNRGAGGAPPSPGVSNQDAPSAQAEDSQEHSSTPPADAPALRSSTPSPPLAASQAEFSRQEAEEAEGTEGEDIEDVEYNRVEEPEDEETSEDRDMIDDSTQDQIAPVVAYAVMNVAMDNAGIGKERQRREGELQTTERAPTQSQSPEARDSRTGGGAGVNWTRGAGTGVTSSSPADALARGSPSSESAEDWGEPEPPLDFLEDFEDSDDSLREYFTVCRIIDEPAVRRTTPCPQGPSPAVDPILAAAHYFHELGIVTITHDLREKLLSNGQVIKYPCSWACSSKPWNDANLGNCLREFAKPGCNSISIVTEESDIYAIDVDVKDGGYEALQQMLDEYDNFPDDTPCLTTGNGGLHILFSLSQSEEAGLLNCSNRARIRYKGKAVGIDVRGRGGVLYTAPSSYAALDGTLKSYKWDQEILPDRSNLRALPDWLVSILNDSGKAPRRGVEVPRDGAMAGESQAAPAPFGPPRPVEDPQRAPPEAVLERIKARVAATGDNASRFDRLKVGVKGAMYIFRVDGPRRCPYGNHHDGSNNFSVLVHHRDLLYCCNSSECQGVRPLLKIEELTRLEAMIGGETRAFCANDVSAIDSLHKSFVDHWAFEGDVGGSKIVAEMYKRCGRLWFDGESWHCWDRRRFVTDSKSAFFVKNVLINQLRIVYKRLRDELDAAIEATADEEKREALTQQLKRLRTYNNCRVMSSTLELVRGELYVADFAQQLDANPDILNVKNGVLLLKTGELDLHRPEYMCSKIAETNFMGIEYPTPLVDTFLGDIFNHNSELLDYVRKLYGYALNGHTREEIFVLLLGAGGNGKGVLKEMLQAAVGDYYGGMSKDAVVTAPGQKPSSKNAPTNYLFELMGVRLAVTDETAEGERVDLGLVLGMTGGGKTKARCLHANNVEFTITHTPFVQTNYPPAICATAIKENVRRRLRVISFPNSYVGADAFDPTNATHRLRDDGLKGRMKEEESLRQVLSWIARGSAEWYASADGLGPPPQAVKSATREYFSEADKLQLFIDQHCEVGEGLSTLQTEFATLYREFSSERILNEALARRMEQKGFKRLKNNESPRQFYYPKIKCEYTVC</sequence>
<feature type="compositionally biased region" description="Basic residues" evidence="5">
    <location>
        <begin position="68"/>
        <end position="84"/>
    </location>
</feature>
<proteinExistence type="predicted"/>
<feature type="domain" description="SF3 helicase" evidence="6">
    <location>
        <begin position="885"/>
        <end position="1052"/>
    </location>
</feature>
<dbReference type="GO" id="GO:0016787">
    <property type="term" value="F:hydrolase activity"/>
    <property type="evidence" value="ECO:0007669"/>
    <property type="project" value="UniProtKB-KW"/>
</dbReference>
<evidence type="ECO:0000256" key="2">
    <source>
        <dbReference type="ARBA" id="ARBA00022801"/>
    </source>
</evidence>
<evidence type="ECO:0000256" key="4">
    <source>
        <dbReference type="SAM" id="Coils"/>
    </source>
</evidence>
<feature type="region of interest" description="Disordered" evidence="5">
    <location>
        <begin position="549"/>
        <end position="588"/>
    </location>
</feature>
<keyword evidence="8" id="KW-1185">Reference proteome</keyword>
<dbReference type="PANTHER" id="PTHR35372">
    <property type="entry name" value="ATP BINDING PROTEIN-RELATED"/>
    <property type="match status" value="1"/>
</dbReference>
<evidence type="ECO:0000256" key="5">
    <source>
        <dbReference type="SAM" id="MobiDB-lite"/>
    </source>
</evidence>
<feature type="region of interest" description="Disordered" evidence="5">
    <location>
        <begin position="68"/>
        <end position="210"/>
    </location>
</feature>
<feature type="compositionally biased region" description="Polar residues" evidence="5">
    <location>
        <begin position="241"/>
        <end position="254"/>
    </location>
</feature>
<feature type="compositionally biased region" description="Acidic residues" evidence="5">
    <location>
        <begin position="191"/>
        <end position="208"/>
    </location>
</feature>
<dbReference type="SMART" id="SM00943">
    <property type="entry name" value="Prim-Pol"/>
    <property type="match status" value="1"/>
</dbReference>
<keyword evidence="4" id="KW-0175">Coiled coil</keyword>
<dbReference type="OrthoDB" id="2375545at2759"/>
<feature type="compositionally biased region" description="Gly residues" evidence="5">
    <location>
        <begin position="103"/>
        <end position="115"/>
    </location>
</feature>
<gene>
    <name evidence="7" type="ORF">KFL_007160010</name>
</gene>
<dbReference type="InterPro" id="IPR015330">
    <property type="entry name" value="DNA_primase/pol_bifunc_N"/>
</dbReference>
<feature type="compositionally biased region" description="Acidic residues" evidence="5">
    <location>
        <begin position="171"/>
        <end position="184"/>
    </location>
</feature>
<dbReference type="GO" id="GO:0005524">
    <property type="term" value="F:ATP binding"/>
    <property type="evidence" value="ECO:0007669"/>
    <property type="project" value="UniProtKB-KW"/>
</dbReference>
<dbReference type="SMART" id="SM00885">
    <property type="entry name" value="D5_N"/>
    <property type="match status" value="1"/>
</dbReference>
<accession>A0A1Y1IJI4</accession>
<dbReference type="PANTHER" id="PTHR35372:SF2">
    <property type="entry name" value="SF3 HELICASE DOMAIN-CONTAINING PROTEIN"/>
    <property type="match status" value="1"/>
</dbReference>
<feature type="compositionally biased region" description="Basic and acidic residues" evidence="5">
    <location>
        <begin position="231"/>
        <end position="240"/>
    </location>
</feature>
<name>A0A1Y1IJI4_KLENI</name>
<evidence type="ECO:0000256" key="1">
    <source>
        <dbReference type="ARBA" id="ARBA00022741"/>
    </source>
</evidence>